<evidence type="ECO:0000259" key="1">
    <source>
        <dbReference type="Pfam" id="PF06985"/>
    </source>
</evidence>
<proteinExistence type="predicted"/>
<accession>A0AAJ0HYZ8</accession>
<reference evidence="2 3" key="1">
    <citation type="journal article" date="2023" name="Mol. Phylogenet. Evol.">
        <title>Genome-scale phylogeny and comparative genomics of the fungal order Sordariales.</title>
        <authorList>
            <person name="Hensen N."/>
            <person name="Bonometti L."/>
            <person name="Westerberg I."/>
            <person name="Brannstrom I.O."/>
            <person name="Guillou S."/>
            <person name="Cros-Aarteil S."/>
            <person name="Calhoun S."/>
            <person name="Haridas S."/>
            <person name="Kuo A."/>
            <person name="Mondo S."/>
            <person name="Pangilinan J."/>
            <person name="Riley R."/>
            <person name="LaButti K."/>
            <person name="Andreopoulos B."/>
            <person name="Lipzen A."/>
            <person name="Chen C."/>
            <person name="Yan M."/>
            <person name="Daum C."/>
            <person name="Ng V."/>
            <person name="Clum A."/>
            <person name="Steindorff A."/>
            <person name="Ohm R.A."/>
            <person name="Martin F."/>
            <person name="Silar P."/>
            <person name="Natvig D.O."/>
            <person name="Lalanne C."/>
            <person name="Gautier V."/>
            <person name="Ament-Velasquez S.L."/>
            <person name="Kruys A."/>
            <person name="Hutchinson M.I."/>
            <person name="Powell A.J."/>
            <person name="Barry K."/>
            <person name="Miller A.N."/>
            <person name="Grigoriev I.V."/>
            <person name="Debuchy R."/>
            <person name="Gladieux P."/>
            <person name="Hiltunen Thoren M."/>
            <person name="Johannesson H."/>
        </authorList>
    </citation>
    <scope>NUCLEOTIDE SEQUENCE [LARGE SCALE GENOMIC DNA]</scope>
    <source>
        <strain evidence="2 3">FGSC 10403</strain>
    </source>
</reference>
<dbReference type="GeneID" id="87875475"/>
<gene>
    <name evidence="2" type="ORF">B0T23DRAFT_390030</name>
</gene>
<sequence>MSTHLCAVCNRFVPHWQPKGFKWGSPHHSSLHNLLQAADEGCYICQSITKSCHWRDISYLASKGFPFDFTVSLGTNYNGSHLTLTVEATCLTDDSPKLRQAIEGLDEIREKWLPKLGSMLLLGSISFPFHFHLRPIANGNQIDLRTFNTKVTDDHEQRSTPSSVQREPDMIGLLKYWFKECYNNHPYCRPSSPSFSPTRLLLIENEYSARIVETEDCNAHYPYVALSHCWGTVSRLKLQKSNMVDLLKHISITELPTTYREGISVTLALGFSYIWIDSLCVIQDDEKDWAEEAAMMKDVFEHCSINLSATAAPDSSQSNFTHRDATSILLLEGETPNRRGEKHGPSRFWFARSWVDLRQEDIVHSPLHSRAWVFQEANLARRRIDLARSQMWWHCQQHWACETHPSGVWSPEDYEWETEESQQYYNMCKRRDNHNASLGMSSLSGPITSHTWFEGDYRRDWLGKIHRYSSCDITKTKDRLIAFSGIAQRYAQDQGHDLNDYLAGIWRQELPHYLLFRATHEKPTYRSDEYRAPSWSWISLEGPVRPPPPQHSNLLLSWSMCKVITAKAIHQSERYKAGEVKGGVIHLKGCLVEVLLGSQAPKWPGHPRYEGPATKIIGPGAFDERLNGKDSVSYLEHSQGQLDQRKEGIVDGAVRRSICFQTLNELSEHIRLFIFPITGEIIYEEFKPVFSCLLLCQTSDDCLAGSDIYQRVGCLGSVEGLKPVPERDIYII</sequence>
<dbReference type="InterPro" id="IPR010730">
    <property type="entry name" value="HET"/>
</dbReference>
<dbReference type="Pfam" id="PF06985">
    <property type="entry name" value="HET"/>
    <property type="match status" value="1"/>
</dbReference>
<comment type="caution">
    <text evidence="2">The sequence shown here is derived from an EMBL/GenBank/DDBJ whole genome shotgun (WGS) entry which is preliminary data.</text>
</comment>
<feature type="domain" description="Heterokaryon incompatibility" evidence="1">
    <location>
        <begin position="223"/>
        <end position="376"/>
    </location>
</feature>
<dbReference type="PANTHER" id="PTHR33112">
    <property type="entry name" value="DOMAIN PROTEIN, PUTATIVE-RELATED"/>
    <property type="match status" value="1"/>
</dbReference>
<protein>
    <submittedName>
        <fullName evidence="2">Heterokaryon incompatibility protein-domain-containing protein</fullName>
    </submittedName>
</protein>
<dbReference type="Proteomes" id="UP001285908">
    <property type="component" value="Unassembled WGS sequence"/>
</dbReference>
<organism evidence="2 3">
    <name type="scientific">Neurospora hispaniola</name>
    <dbReference type="NCBI Taxonomy" id="588809"/>
    <lineage>
        <taxon>Eukaryota</taxon>
        <taxon>Fungi</taxon>
        <taxon>Dikarya</taxon>
        <taxon>Ascomycota</taxon>
        <taxon>Pezizomycotina</taxon>
        <taxon>Sordariomycetes</taxon>
        <taxon>Sordariomycetidae</taxon>
        <taxon>Sordariales</taxon>
        <taxon>Sordariaceae</taxon>
        <taxon>Neurospora</taxon>
    </lineage>
</organism>
<dbReference type="PANTHER" id="PTHR33112:SF16">
    <property type="entry name" value="HETEROKARYON INCOMPATIBILITY DOMAIN-CONTAINING PROTEIN"/>
    <property type="match status" value="1"/>
</dbReference>
<dbReference type="EMBL" id="JAULSX010000010">
    <property type="protein sequence ID" value="KAK3485275.1"/>
    <property type="molecule type" value="Genomic_DNA"/>
</dbReference>
<keyword evidence="3" id="KW-1185">Reference proteome</keyword>
<name>A0AAJ0HYZ8_9PEZI</name>
<dbReference type="AlphaFoldDB" id="A0AAJ0HYZ8"/>
<evidence type="ECO:0000313" key="2">
    <source>
        <dbReference type="EMBL" id="KAK3485275.1"/>
    </source>
</evidence>
<dbReference type="RefSeq" id="XP_062688179.1">
    <property type="nucleotide sequence ID" value="XM_062837853.1"/>
</dbReference>
<evidence type="ECO:0000313" key="3">
    <source>
        <dbReference type="Proteomes" id="UP001285908"/>
    </source>
</evidence>